<reference evidence="4 5" key="1">
    <citation type="submission" date="2016-02" db="EMBL/GenBank/DDBJ databases">
        <title>Genome analysis of coral dinoflagellate symbionts highlights evolutionary adaptations to a symbiotic lifestyle.</title>
        <authorList>
            <person name="Aranda M."/>
            <person name="Li Y."/>
            <person name="Liew Y.J."/>
            <person name="Baumgarten S."/>
            <person name="Simakov O."/>
            <person name="Wilson M."/>
            <person name="Piel J."/>
            <person name="Ashoor H."/>
            <person name="Bougouffa S."/>
            <person name="Bajic V.B."/>
            <person name="Ryu T."/>
            <person name="Ravasi T."/>
            <person name="Bayer T."/>
            <person name="Micklem G."/>
            <person name="Kim H."/>
            <person name="Bhak J."/>
            <person name="Lajeunesse T.C."/>
            <person name="Voolstra C.R."/>
        </authorList>
    </citation>
    <scope>NUCLEOTIDE SEQUENCE [LARGE SCALE GENOMIC DNA]</scope>
    <source>
        <strain evidence="4 5">CCMP2467</strain>
    </source>
</reference>
<dbReference type="Gene3D" id="3.90.1410.10">
    <property type="entry name" value="set domain protein methyltransferase, domain 1"/>
    <property type="match status" value="1"/>
</dbReference>
<name>A0A1Q9EUT7_SYMMI</name>
<feature type="compositionally biased region" description="Basic and acidic residues" evidence="1">
    <location>
        <begin position="2016"/>
        <end position="2031"/>
    </location>
</feature>
<feature type="compositionally biased region" description="Basic and acidic residues" evidence="1">
    <location>
        <begin position="1957"/>
        <end position="1966"/>
    </location>
</feature>
<feature type="compositionally biased region" description="Acidic residues" evidence="1">
    <location>
        <begin position="812"/>
        <end position="821"/>
    </location>
</feature>
<feature type="compositionally biased region" description="Basic and acidic residues" evidence="1">
    <location>
        <begin position="995"/>
        <end position="1011"/>
    </location>
</feature>
<feature type="domain" description="Reverse transcriptase" evidence="3">
    <location>
        <begin position="1311"/>
        <end position="1621"/>
    </location>
</feature>
<feature type="region of interest" description="Disordered" evidence="1">
    <location>
        <begin position="621"/>
        <end position="645"/>
    </location>
</feature>
<feature type="compositionally biased region" description="Basic and acidic residues" evidence="1">
    <location>
        <begin position="846"/>
        <end position="863"/>
    </location>
</feature>
<dbReference type="PANTHER" id="PTHR13271">
    <property type="entry name" value="UNCHARACTERIZED PUTATIVE METHYLTRANSFERASE"/>
    <property type="match status" value="1"/>
</dbReference>
<comment type="caution">
    <text evidence="4">The sequence shown here is derived from an EMBL/GenBank/DDBJ whole genome shotgun (WGS) entry which is preliminary data.</text>
</comment>
<proteinExistence type="predicted"/>
<dbReference type="Pfam" id="PF00856">
    <property type="entry name" value="SET"/>
    <property type="match status" value="1"/>
</dbReference>
<dbReference type="GO" id="GO:0005634">
    <property type="term" value="C:nucleus"/>
    <property type="evidence" value="ECO:0007669"/>
    <property type="project" value="TreeGrafter"/>
</dbReference>
<feature type="compositionally biased region" description="Polar residues" evidence="1">
    <location>
        <begin position="1974"/>
        <end position="1989"/>
    </location>
</feature>
<accession>A0A1Q9EUT7</accession>
<dbReference type="Pfam" id="PF00078">
    <property type="entry name" value="RVT_1"/>
    <property type="match status" value="1"/>
</dbReference>
<feature type="compositionally biased region" description="Polar residues" evidence="1">
    <location>
        <begin position="590"/>
        <end position="602"/>
    </location>
</feature>
<protein>
    <submittedName>
        <fullName evidence="4">LINE-1 reverse transcriptase-like</fullName>
    </submittedName>
</protein>
<feature type="compositionally biased region" description="Low complexity" evidence="1">
    <location>
        <begin position="438"/>
        <end position="458"/>
    </location>
</feature>
<dbReference type="SMART" id="SM00317">
    <property type="entry name" value="SET"/>
    <property type="match status" value="1"/>
</dbReference>
<feature type="region of interest" description="Disordered" evidence="1">
    <location>
        <begin position="2301"/>
        <end position="2333"/>
    </location>
</feature>
<feature type="compositionally biased region" description="Low complexity" evidence="1">
    <location>
        <begin position="621"/>
        <end position="642"/>
    </location>
</feature>
<dbReference type="SUPFAM" id="SSF82199">
    <property type="entry name" value="SET domain"/>
    <property type="match status" value="1"/>
</dbReference>
<dbReference type="InterPro" id="IPR000477">
    <property type="entry name" value="RT_dom"/>
</dbReference>
<feature type="region of interest" description="Disordered" evidence="1">
    <location>
        <begin position="1067"/>
        <end position="1099"/>
    </location>
</feature>
<dbReference type="InterPro" id="IPR046341">
    <property type="entry name" value="SET_dom_sf"/>
</dbReference>
<dbReference type="Proteomes" id="UP000186817">
    <property type="component" value="Unassembled WGS sequence"/>
</dbReference>
<gene>
    <name evidence="4" type="ORF">AK812_SmicGene4962</name>
</gene>
<keyword evidence="4" id="KW-0808">Transferase</keyword>
<dbReference type="PROSITE" id="PS50280">
    <property type="entry name" value="SET"/>
    <property type="match status" value="1"/>
</dbReference>
<dbReference type="EMBL" id="LSRX01000063">
    <property type="protein sequence ID" value="OLQ11204.1"/>
    <property type="molecule type" value="Genomic_DNA"/>
</dbReference>
<feature type="compositionally biased region" description="Low complexity" evidence="1">
    <location>
        <begin position="1932"/>
        <end position="1945"/>
    </location>
</feature>
<dbReference type="PROSITE" id="PS50878">
    <property type="entry name" value="RT_POL"/>
    <property type="match status" value="1"/>
</dbReference>
<evidence type="ECO:0000313" key="4">
    <source>
        <dbReference type="EMBL" id="OLQ11204.1"/>
    </source>
</evidence>
<feature type="region of interest" description="Disordered" evidence="1">
    <location>
        <begin position="1903"/>
        <end position="2031"/>
    </location>
</feature>
<keyword evidence="4" id="KW-0695">RNA-directed DNA polymerase</keyword>
<feature type="region of interest" description="Disordered" evidence="1">
    <location>
        <begin position="809"/>
        <end position="915"/>
    </location>
</feature>
<dbReference type="CDD" id="cd10527">
    <property type="entry name" value="SET_LSMT"/>
    <property type="match status" value="1"/>
</dbReference>
<feature type="compositionally biased region" description="Low complexity" evidence="1">
    <location>
        <begin position="825"/>
        <end position="842"/>
    </location>
</feature>
<dbReference type="PANTHER" id="PTHR13271:SF34">
    <property type="entry name" value="N-LYSINE METHYLTRANSFERASE SETD6"/>
    <property type="match status" value="1"/>
</dbReference>
<dbReference type="OrthoDB" id="433179at2759"/>
<dbReference type="InterPro" id="IPR050600">
    <property type="entry name" value="SETD3_SETD6_MTase"/>
</dbReference>
<keyword evidence="4" id="KW-0548">Nucleotidyltransferase</keyword>
<feature type="compositionally biased region" description="Basic and acidic residues" evidence="1">
    <location>
        <begin position="1024"/>
        <end position="1042"/>
    </location>
</feature>
<evidence type="ECO:0000313" key="5">
    <source>
        <dbReference type="Proteomes" id="UP000186817"/>
    </source>
</evidence>
<organism evidence="4 5">
    <name type="scientific">Symbiodinium microadriaticum</name>
    <name type="common">Dinoflagellate</name>
    <name type="synonym">Zooxanthella microadriatica</name>
    <dbReference type="NCBI Taxonomy" id="2951"/>
    <lineage>
        <taxon>Eukaryota</taxon>
        <taxon>Sar</taxon>
        <taxon>Alveolata</taxon>
        <taxon>Dinophyceae</taxon>
        <taxon>Suessiales</taxon>
        <taxon>Symbiodiniaceae</taxon>
        <taxon>Symbiodinium</taxon>
    </lineage>
</organism>
<dbReference type="InterPro" id="IPR001214">
    <property type="entry name" value="SET_dom"/>
</dbReference>
<evidence type="ECO:0000259" key="3">
    <source>
        <dbReference type="PROSITE" id="PS50878"/>
    </source>
</evidence>
<feature type="compositionally biased region" description="Pro residues" evidence="1">
    <location>
        <begin position="902"/>
        <end position="914"/>
    </location>
</feature>
<feature type="region of interest" description="Disordered" evidence="1">
    <location>
        <begin position="570"/>
        <end position="605"/>
    </location>
</feature>
<dbReference type="GO" id="GO:0003964">
    <property type="term" value="F:RNA-directed DNA polymerase activity"/>
    <property type="evidence" value="ECO:0007669"/>
    <property type="project" value="UniProtKB-KW"/>
</dbReference>
<feature type="compositionally biased region" description="Basic residues" evidence="1">
    <location>
        <begin position="2309"/>
        <end position="2319"/>
    </location>
</feature>
<feature type="region of interest" description="Disordered" evidence="1">
    <location>
        <begin position="428"/>
        <end position="461"/>
    </location>
</feature>
<evidence type="ECO:0000259" key="2">
    <source>
        <dbReference type="PROSITE" id="PS50280"/>
    </source>
</evidence>
<evidence type="ECO:0000256" key="1">
    <source>
        <dbReference type="SAM" id="MobiDB-lite"/>
    </source>
</evidence>
<feature type="region of interest" description="Disordered" evidence="1">
    <location>
        <begin position="977"/>
        <end position="1042"/>
    </location>
</feature>
<sequence>MEACQALVDWGIEHGAVIHDGIDVFASDARGGRGIVARRNIEAGEVLLRIPGELSVQSQLRSLPPGPLLDFWKSQSTPVPNVLRLTLTLMHELHVQGSESRWWPYLRFLDATVHVDLPMLWSKKDMEDLLGTALLISATPESSSEAAESAMKPIFAQDSSGTLWPPKIRSPELFLRCLSWVMSRGFCGGLAFALEGALLPTLDGEGNAPGPFLLPIYDLINHSSCAEERCAELAMEGQDFVVRASRDIASGVELFKSYGDHSDAELLRTYGFVNDDAKNPHNCVLAMQGEVLESCQQALNAAPPTERLSVLQSRGLLKPAYAIPSSGQLPVALLSVVQGLLMSQTEFDEFAASELPHLGRKFHGRASAHGRLVTVCLLGLLRSLNSRLTKHKPEGSKAVLAEAVKSGEIAAIRAAQGFIVAQLAPPDGAKRGKKRVAPGKSPKAAASASSSAAAGSAKPRAKLEVGRSEGHFLAAAVCAQPSEEQEGSFVASGWDPGASPKALPSLLLQQEASESLVEEKMEPEEVAGDMIGDIEEMVGTEPSWTMIPGKGGAVSHNACRKTYEKQLLESNIPWHNDNDSRSTRPRAGASPQTRSPSTQGEVQGNDCWGNLALALRSATSLTSTASGSQSSQRSRVGSARAAMTTSRGLWRDLPRYSRSGTLENTGPAEQHPAPFDVDFAGHRVQARTRVASDDALKRPRNSAGWDLLVLLLPLLLTAMGTLGLLILTDDMARQCPVHVARLRLMAAVMHAFALSCDVRAELPQPLMQLAQAVVLQREWDLKAHQAESMVERVAGTGSSSEDEYMDVRLEAAESEEEEAAEPEARPSAAMRTSGGTESSTSGHRPVVTEERIVFDRLGQRVREPPGPPPSSTRVAPAADAEASDDGSEGQLVSSGSSVELPPGAPPRGPPPPVPIQYTEAVALRLASAVGQAIPITTGRALVLVPSNWETSLRTQGVTLTRRAMTPGEQYHPHAVLFADDPPVHPAGPEGPRVPGPDEGRTRNDPARRSETENQATATTEETTGEERRQALKRAWDNPSDRARMTEAEVEEFLLDLDYDQLLSTLEEPPEDTAAGGPRVAERTPDPALPSPTAPATVAHFPTTASSPALSTAQPQRCLEVNRLLVLVAFPNVSKERILQLDHEQHICEAAWVPSPRDTATRDFNVAVETEQPWCGGNVFETRTQLRSLPGRLEPDYGHIPAKRSEPIFDGCNNQTDSRERLQLRSPEGAIQTREVEHRQILDYFRALYAGPDYKPVTLSSDVHIEEAEVATAMSRIQATKAMPPDSAPSPLWKLASSDAIPSLTQQFNFYLTAGTTTLPEAWCRSELALLPKPGKSLCHPDQLRPINLLPIQAKLLGWILAMRLAKHATQYLAETHQYAYLPGRSLGQALERVVSHCAQARQLVENQHLNPHARRQGKQSLAVAGGCQLSLDISKAYDRVCWRDLETALIEAGVPQGLVELILLIHHTAVMNVTHCGITGSFSLGRGLRQGCGLAPLLWTIYIGWVLKGLHKDIDPDQTLVDTAYADDLHYSWLVTSGKVLEKAYNQMKAILKGLGERGLQLSMEKTVILMSLGGPQAKACLHRYTVPHPDTKRPCLRFNIGGKQIHLQVVTQQLYLGIQIGYGRFESQTFAHRQQLAKHTNTRLAPVLKCRSLPCQLRLRLWQSTVIPTMLHGLDCVGLPNTTAETMWTQFFKQSRSIANSHSMFTRESNQAFALRLRLPDPIRRFSTGMPECRHCGHKFTTWHSFYNHINTQSCSVLRALKLSPLKAEIMPTLNDAVIENSSIVEFAGQGSWKDLALHPLVQQKHHHCMECNQWHVKVQYVKRHMLFRHPQHRQLIERAEQLAVEGNLSLSNPCQFCGQRYQRKSAHLKACVGVFSGVYLYLRIGRGPKLKALGDDFRHGSGCSGQKMPPGSNEGAGHAESPGPSGGSDGTTATGPSAPASTTLLTSQRPLPAMVKEESQDRAPKFHRPATKGQTGKGQQREQQWGKSQYHRSKGFGNTWQAHRGWQRQGPRMTPKEERGPKGSHDKWDEDHELIEDEDYDIQSLLKMVVMLLLRHESQHCINRIDSGFVVFLRTDVPQSLATSTYQVAQVWHDTKTKTPERLNAPMRAVLMQHLITTVIERMQKMMETPSSRSTAVSLGWLTEDEKAITGLKWNPESRTHVRDEQIKPIEFQEVKTALEELVVLVKEPMVVARYHATRPLSEQYQSPNLTMLMEIGLRSLPETGENPEEPPCPEAGSLDQVMHDSRMIKIGFVQMGASLLPGCCNLPFWRADYNHWLRPSCVSPARLRYLLEMHGSSPTTRELVPARRRPRSKVNRPRSLSPPSAVPNKEPIALAQERLGSWMSLGEAPCNGLAEVLAKPRGPARLLGPPAPRKAAYIPNNDLAF</sequence>
<feature type="compositionally biased region" description="Low complexity" evidence="1">
    <location>
        <begin position="1012"/>
        <end position="1021"/>
    </location>
</feature>
<dbReference type="GO" id="GO:0016279">
    <property type="term" value="F:protein-lysine N-methyltransferase activity"/>
    <property type="evidence" value="ECO:0007669"/>
    <property type="project" value="TreeGrafter"/>
</dbReference>
<keyword evidence="5" id="KW-1185">Reference proteome</keyword>
<feature type="domain" description="SET" evidence="2">
    <location>
        <begin position="20"/>
        <end position="259"/>
    </location>
</feature>